<sequence>MATQSDTNSRAGRWRPFVWTGLIAVLATPLIAMQFTSEVDWDAFDFVFAALLLGAIGIAFEISARMTSSPPAKLALMGLVVGLVLVVWAEAAVGIF</sequence>
<organism evidence="2 3">
    <name type="scientific">Pelagibacterium flavum</name>
    <dbReference type="NCBI Taxonomy" id="2984530"/>
    <lineage>
        <taxon>Bacteria</taxon>
        <taxon>Pseudomonadati</taxon>
        <taxon>Pseudomonadota</taxon>
        <taxon>Alphaproteobacteria</taxon>
        <taxon>Hyphomicrobiales</taxon>
        <taxon>Devosiaceae</taxon>
        <taxon>Pelagibacterium</taxon>
    </lineage>
</organism>
<dbReference type="RefSeq" id="WP_264226440.1">
    <property type="nucleotide sequence ID" value="NZ_CP107716.1"/>
</dbReference>
<feature type="transmembrane region" description="Helical" evidence="1">
    <location>
        <begin position="74"/>
        <end position="95"/>
    </location>
</feature>
<feature type="transmembrane region" description="Helical" evidence="1">
    <location>
        <begin position="17"/>
        <end position="37"/>
    </location>
</feature>
<gene>
    <name evidence="2" type="ORF">OF122_03380</name>
</gene>
<keyword evidence="1" id="KW-1133">Transmembrane helix</keyword>
<accession>A0ABY6IQE3</accession>
<keyword evidence="1" id="KW-0472">Membrane</keyword>
<protein>
    <submittedName>
        <fullName evidence="2">Uncharacterized protein</fullName>
    </submittedName>
</protein>
<proteinExistence type="predicted"/>
<name>A0ABY6IQE3_9HYPH</name>
<reference evidence="2" key="1">
    <citation type="submission" date="2022-10" db="EMBL/GenBank/DDBJ databases">
        <title>YIM 151497 complete genome.</title>
        <authorList>
            <person name="Chen X."/>
        </authorList>
    </citation>
    <scope>NUCLEOTIDE SEQUENCE</scope>
    <source>
        <strain evidence="2">YIM 151497</strain>
    </source>
</reference>
<evidence type="ECO:0000256" key="1">
    <source>
        <dbReference type="SAM" id="Phobius"/>
    </source>
</evidence>
<dbReference type="Proteomes" id="UP001163882">
    <property type="component" value="Chromosome"/>
</dbReference>
<keyword evidence="3" id="KW-1185">Reference proteome</keyword>
<keyword evidence="1" id="KW-0812">Transmembrane</keyword>
<evidence type="ECO:0000313" key="2">
    <source>
        <dbReference type="EMBL" id="UYQ72835.1"/>
    </source>
</evidence>
<evidence type="ECO:0000313" key="3">
    <source>
        <dbReference type="Proteomes" id="UP001163882"/>
    </source>
</evidence>
<dbReference type="EMBL" id="CP107716">
    <property type="protein sequence ID" value="UYQ72835.1"/>
    <property type="molecule type" value="Genomic_DNA"/>
</dbReference>
<feature type="transmembrane region" description="Helical" evidence="1">
    <location>
        <begin position="43"/>
        <end position="62"/>
    </location>
</feature>